<dbReference type="AlphaFoldDB" id="A0A2P6QEI2"/>
<evidence type="ECO:0000313" key="3">
    <source>
        <dbReference type="Proteomes" id="UP000238479"/>
    </source>
</evidence>
<organism evidence="2 3">
    <name type="scientific">Rosa chinensis</name>
    <name type="common">China rose</name>
    <dbReference type="NCBI Taxonomy" id="74649"/>
    <lineage>
        <taxon>Eukaryota</taxon>
        <taxon>Viridiplantae</taxon>
        <taxon>Streptophyta</taxon>
        <taxon>Embryophyta</taxon>
        <taxon>Tracheophyta</taxon>
        <taxon>Spermatophyta</taxon>
        <taxon>Magnoliopsida</taxon>
        <taxon>eudicotyledons</taxon>
        <taxon>Gunneridae</taxon>
        <taxon>Pentapetalae</taxon>
        <taxon>rosids</taxon>
        <taxon>fabids</taxon>
        <taxon>Rosales</taxon>
        <taxon>Rosaceae</taxon>
        <taxon>Rosoideae</taxon>
        <taxon>Rosoideae incertae sedis</taxon>
        <taxon>Rosa</taxon>
    </lineage>
</organism>
<reference evidence="2 3" key="1">
    <citation type="journal article" date="2018" name="Nat. Genet.">
        <title>The Rosa genome provides new insights in the design of modern roses.</title>
        <authorList>
            <person name="Bendahmane M."/>
        </authorList>
    </citation>
    <scope>NUCLEOTIDE SEQUENCE [LARGE SCALE GENOMIC DNA]</scope>
    <source>
        <strain evidence="3">cv. Old Blush</strain>
    </source>
</reference>
<dbReference type="PANTHER" id="PTHR12221:SF6">
    <property type="entry name" value="PESCADILLO HOMOLOG"/>
    <property type="match status" value="1"/>
</dbReference>
<dbReference type="STRING" id="74649.A0A2P6QEI2"/>
<dbReference type="InterPro" id="IPR010613">
    <property type="entry name" value="PES"/>
</dbReference>
<dbReference type="EMBL" id="PDCK01000043">
    <property type="protein sequence ID" value="PRQ32571.1"/>
    <property type="molecule type" value="Genomic_DNA"/>
</dbReference>
<protein>
    <recommendedName>
        <fullName evidence="4">Pescadillo protein</fullName>
    </recommendedName>
</protein>
<dbReference type="Pfam" id="PF06732">
    <property type="entry name" value="Pescadillo_N"/>
    <property type="match status" value="1"/>
</dbReference>
<dbReference type="GO" id="GO:0003723">
    <property type="term" value="F:RNA binding"/>
    <property type="evidence" value="ECO:0007669"/>
    <property type="project" value="TreeGrafter"/>
</dbReference>
<name>A0A2P6QEI2_ROSCH</name>
<sequence length="211" mass="25056">MRDIRAYEKKVKKAEAKKNRDRAIILRQRRPTYKLDKVILQRYPKFIDALRDLDDCLTMVHLFAALPAIEDRIDVKRIHNCRRMSHEWQAFISRTHKLRKVFVSVKGIYYQAEVKGQLITWLTPHPLQQVLTDDVDFNIMLNFLRLHFYRYALLAFVNCHLYRSVNVKYPPILDPRLEAFAADTLMQVLGPLCWILRFQVCLDPVKLMSAN</sequence>
<dbReference type="GO" id="GO:0000463">
    <property type="term" value="P:maturation of LSU-rRNA from tricistronic rRNA transcript (SSU-rRNA, 5.8S rRNA, LSU-rRNA)"/>
    <property type="evidence" value="ECO:0007669"/>
    <property type="project" value="TreeGrafter"/>
</dbReference>
<accession>A0A2P6QEI2</accession>
<dbReference type="GO" id="GO:0070545">
    <property type="term" value="C:PeBoW complex"/>
    <property type="evidence" value="ECO:0007669"/>
    <property type="project" value="TreeGrafter"/>
</dbReference>
<evidence type="ECO:0000313" key="2">
    <source>
        <dbReference type="EMBL" id="PRQ32571.1"/>
    </source>
</evidence>
<comment type="caution">
    <text evidence="2">The sequence shown here is derived from an EMBL/GenBank/DDBJ whole genome shotgun (WGS) entry which is preliminary data.</text>
</comment>
<evidence type="ECO:0000256" key="1">
    <source>
        <dbReference type="ARBA" id="ARBA00004123"/>
    </source>
</evidence>
<evidence type="ECO:0008006" key="4">
    <source>
        <dbReference type="Google" id="ProtNLM"/>
    </source>
</evidence>
<keyword evidence="3" id="KW-1185">Reference proteome</keyword>
<dbReference type="PANTHER" id="PTHR12221">
    <property type="entry name" value="PESCADILLO - RELATED"/>
    <property type="match status" value="1"/>
</dbReference>
<dbReference type="Gramene" id="PRQ32571">
    <property type="protein sequence ID" value="PRQ32571"/>
    <property type="gene ID" value="RchiOBHm_Chr5g0047861"/>
</dbReference>
<dbReference type="Proteomes" id="UP000238479">
    <property type="component" value="Chromosome 5"/>
</dbReference>
<proteinExistence type="predicted"/>
<gene>
    <name evidence="2" type="ORF">RchiOBHm_Chr5g0047861</name>
</gene>
<comment type="subcellular location">
    <subcellularLocation>
        <location evidence="1">Nucleus</location>
    </subcellularLocation>
</comment>